<sequence length="111" mass="11137">MSIEPTIGTTIESAIEAPGNASLRVASRGQLDGCAGPLDRWTAGPLDRRWTSALGATGGVAGVASRGRLSPPRPGGCPVAGPLASRGASRPARGRQSRAGAETAGIWSFVS</sequence>
<evidence type="ECO:0000256" key="1">
    <source>
        <dbReference type="SAM" id="MobiDB-lite"/>
    </source>
</evidence>
<dbReference type="EMBL" id="LAZP02000263">
    <property type="protein sequence ID" value="PFH58722.1"/>
    <property type="molecule type" value="Genomic_DNA"/>
</dbReference>
<name>A0A2A9PCT5_OPHUN</name>
<reference evidence="2 3" key="1">
    <citation type="journal article" date="2015" name="BMC Genomics">
        <title>Gene expression during zombie ant biting behavior reflects the complexity underlying fungal parasitic behavioral manipulation.</title>
        <authorList>
            <person name="de Bekker C."/>
            <person name="Ohm R.A."/>
            <person name="Loreto R.G."/>
            <person name="Sebastian A."/>
            <person name="Albert I."/>
            <person name="Merrow M."/>
            <person name="Brachmann A."/>
            <person name="Hughes D.P."/>
        </authorList>
    </citation>
    <scope>NUCLEOTIDE SEQUENCE [LARGE SCALE GENOMIC DNA]</scope>
    <source>
        <strain evidence="2 3">SC16a</strain>
    </source>
</reference>
<comment type="caution">
    <text evidence="2">The sequence shown here is derived from an EMBL/GenBank/DDBJ whole genome shotgun (WGS) entry which is preliminary data.</text>
</comment>
<protein>
    <submittedName>
        <fullName evidence="2">Uncharacterized protein</fullName>
    </submittedName>
</protein>
<keyword evidence="3" id="KW-1185">Reference proteome</keyword>
<dbReference type="AlphaFoldDB" id="A0A2A9PCT5"/>
<organism evidence="2 3">
    <name type="scientific">Ophiocordyceps unilateralis</name>
    <name type="common">Zombie-ant fungus</name>
    <name type="synonym">Torrubia unilateralis</name>
    <dbReference type="NCBI Taxonomy" id="268505"/>
    <lineage>
        <taxon>Eukaryota</taxon>
        <taxon>Fungi</taxon>
        <taxon>Dikarya</taxon>
        <taxon>Ascomycota</taxon>
        <taxon>Pezizomycotina</taxon>
        <taxon>Sordariomycetes</taxon>
        <taxon>Hypocreomycetidae</taxon>
        <taxon>Hypocreales</taxon>
        <taxon>Ophiocordycipitaceae</taxon>
        <taxon>Ophiocordyceps</taxon>
    </lineage>
</organism>
<evidence type="ECO:0000313" key="3">
    <source>
        <dbReference type="Proteomes" id="UP000037136"/>
    </source>
</evidence>
<evidence type="ECO:0000313" key="2">
    <source>
        <dbReference type="EMBL" id="PFH58722.1"/>
    </source>
</evidence>
<reference evidence="2 3" key="2">
    <citation type="journal article" date="2017" name="Sci. Rep.">
        <title>Ant-infecting Ophiocordyceps genomes reveal a high diversity of potential behavioral manipulation genes and a possible major role for enterotoxins.</title>
        <authorList>
            <person name="de Bekker C."/>
            <person name="Ohm R.A."/>
            <person name="Evans H.C."/>
            <person name="Brachmann A."/>
            <person name="Hughes D.P."/>
        </authorList>
    </citation>
    <scope>NUCLEOTIDE SEQUENCE [LARGE SCALE GENOMIC DNA]</scope>
    <source>
        <strain evidence="2 3">SC16a</strain>
    </source>
</reference>
<feature type="region of interest" description="Disordered" evidence="1">
    <location>
        <begin position="62"/>
        <end position="111"/>
    </location>
</feature>
<accession>A0A2A9PCT5</accession>
<dbReference type="Proteomes" id="UP000037136">
    <property type="component" value="Unassembled WGS sequence"/>
</dbReference>
<proteinExistence type="predicted"/>
<gene>
    <name evidence="2" type="ORF">XA68_13304</name>
</gene>